<dbReference type="RefSeq" id="WP_073249701.1">
    <property type="nucleotide sequence ID" value="NZ_FQVG01000052.1"/>
</dbReference>
<keyword evidence="2" id="KW-1185">Reference proteome</keyword>
<evidence type="ECO:0000313" key="2">
    <source>
        <dbReference type="Proteomes" id="UP000184423"/>
    </source>
</evidence>
<sequence length="153" mass="17797">MKKLLIAIISIVCFLGISIVICLHVYRCETVDFQTIKDEHQLNSEMIKWISDKNSDKGIYIYSLENANPYEMLFYYNKNLGKNNYVTSTLEAKNVGGVLKIKINEQPATNDNFVNDKIIAYFIIKEKPKNIEIYVNDKKEDYVLEKGINKIFK</sequence>
<protein>
    <submittedName>
        <fullName evidence="1">Uncharacterized protein</fullName>
    </submittedName>
</protein>
<organism evidence="1 2">
    <name type="scientific">Caloramator proteoclasticus DSM 10124</name>
    <dbReference type="NCBI Taxonomy" id="1121262"/>
    <lineage>
        <taxon>Bacteria</taxon>
        <taxon>Bacillati</taxon>
        <taxon>Bacillota</taxon>
        <taxon>Clostridia</taxon>
        <taxon>Eubacteriales</taxon>
        <taxon>Clostridiaceae</taxon>
        <taxon>Caloramator</taxon>
    </lineage>
</organism>
<reference evidence="2" key="1">
    <citation type="submission" date="2016-11" db="EMBL/GenBank/DDBJ databases">
        <authorList>
            <person name="Varghese N."/>
            <person name="Submissions S."/>
        </authorList>
    </citation>
    <scope>NUCLEOTIDE SEQUENCE [LARGE SCALE GENOMIC DNA]</scope>
    <source>
        <strain evidence="2">DSM 10124</strain>
    </source>
</reference>
<dbReference type="Proteomes" id="UP000184423">
    <property type="component" value="Unassembled WGS sequence"/>
</dbReference>
<evidence type="ECO:0000313" key="1">
    <source>
        <dbReference type="EMBL" id="SHF29862.1"/>
    </source>
</evidence>
<dbReference type="EMBL" id="FQVG01000052">
    <property type="protein sequence ID" value="SHF29862.1"/>
    <property type="molecule type" value="Genomic_DNA"/>
</dbReference>
<proteinExistence type="predicted"/>
<dbReference type="AlphaFoldDB" id="A0A1M5AIX7"/>
<accession>A0A1M5AIX7</accession>
<name>A0A1M5AIX7_9CLOT</name>
<gene>
    <name evidence="1" type="ORF">SAMN02746091_02203</name>
</gene>